<comment type="caution">
    <text evidence="2">The sequence shown here is derived from an EMBL/GenBank/DDBJ whole genome shotgun (WGS) entry which is preliminary data.</text>
</comment>
<dbReference type="Proteomes" id="UP000247612">
    <property type="component" value="Unassembled WGS sequence"/>
</dbReference>
<keyword evidence="1" id="KW-0472">Membrane</keyword>
<gene>
    <name evidence="2" type="ORF">DES51_11370</name>
</gene>
<keyword evidence="1" id="KW-0812">Transmembrane</keyword>
<name>A0A2V2F6F8_9FIRM</name>
<dbReference type="RefSeq" id="WP_022939659.1">
    <property type="nucleotide sequence ID" value="NZ_CABKRQ010000011.1"/>
</dbReference>
<dbReference type="OrthoDB" id="9863593at2"/>
<dbReference type="EMBL" id="QJKH01000013">
    <property type="protein sequence ID" value="PXX76875.1"/>
    <property type="molecule type" value="Genomic_DNA"/>
</dbReference>
<keyword evidence="1" id="KW-1133">Transmembrane helix</keyword>
<evidence type="ECO:0000313" key="2">
    <source>
        <dbReference type="EMBL" id="PXX76875.1"/>
    </source>
</evidence>
<evidence type="ECO:0008006" key="4">
    <source>
        <dbReference type="Google" id="ProtNLM"/>
    </source>
</evidence>
<protein>
    <recommendedName>
        <fullName evidence="4">Peptidase C39 domain-containing protein</fullName>
    </recommendedName>
</protein>
<evidence type="ECO:0000256" key="1">
    <source>
        <dbReference type="SAM" id="Phobius"/>
    </source>
</evidence>
<accession>A0A2V2F6F8</accession>
<keyword evidence="3" id="KW-1185">Reference proteome</keyword>
<dbReference type="STRING" id="1034346.GCA_000313565_03380"/>
<evidence type="ECO:0000313" key="3">
    <source>
        <dbReference type="Proteomes" id="UP000247612"/>
    </source>
</evidence>
<dbReference type="AlphaFoldDB" id="A0A2V2F6F8"/>
<feature type="transmembrane region" description="Helical" evidence="1">
    <location>
        <begin position="99"/>
        <end position="119"/>
    </location>
</feature>
<proteinExistence type="predicted"/>
<sequence length="120" mass="13939">MEKQDCAVKILYALQEKMAIDLSAAINYCDSLIDEHGLSIYDLCAGLALSHVDARAYHTWRIPDTYFIAFVGSRWLGHFMLAKRQGRKIWVYDPLKGEALLSLFHFFMIWHKTLILLYVN</sequence>
<organism evidence="2 3">
    <name type="scientific">Dielma fastidiosa</name>
    <dbReference type="NCBI Taxonomy" id="1034346"/>
    <lineage>
        <taxon>Bacteria</taxon>
        <taxon>Bacillati</taxon>
        <taxon>Bacillota</taxon>
        <taxon>Erysipelotrichia</taxon>
        <taxon>Erysipelotrichales</taxon>
        <taxon>Erysipelotrichaceae</taxon>
        <taxon>Dielma</taxon>
    </lineage>
</organism>
<reference evidence="2 3" key="1">
    <citation type="submission" date="2018-05" db="EMBL/GenBank/DDBJ databases">
        <title>Genomic Encyclopedia of Type Strains, Phase IV (KMG-IV): sequencing the most valuable type-strain genomes for metagenomic binning, comparative biology and taxonomic classification.</title>
        <authorList>
            <person name="Goeker M."/>
        </authorList>
    </citation>
    <scope>NUCLEOTIDE SEQUENCE [LARGE SCALE GENOMIC DNA]</scope>
    <source>
        <strain evidence="2 3">JC118</strain>
    </source>
</reference>